<dbReference type="GO" id="GO:0032259">
    <property type="term" value="P:methylation"/>
    <property type="evidence" value="ECO:0007669"/>
    <property type="project" value="InterPro"/>
</dbReference>
<keyword evidence="3" id="KW-1185">Reference proteome</keyword>
<dbReference type="PROSITE" id="PS00092">
    <property type="entry name" value="N6_MTASE"/>
    <property type="match status" value="1"/>
</dbReference>
<accession>A0A5A9X6M5</accession>
<dbReference type="GO" id="GO:0008168">
    <property type="term" value="F:methyltransferase activity"/>
    <property type="evidence" value="ECO:0007669"/>
    <property type="project" value="InterPro"/>
</dbReference>
<comment type="caution">
    <text evidence="2">The sequence shown here is derived from an EMBL/GenBank/DDBJ whole genome shotgun (WGS) entry which is preliminary data.</text>
</comment>
<dbReference type="Proteomes" id="UP000324298">
    <property type="component" value="Unassembled WGS sequence"/>
</dbReference>
<dbReference type="InterPro" id="IPR031339">
    <property type="entry name" value="DUF4942"/>
</dbReference>
<organism evidence="2 3">
    <name type="scientific">Oryzomonas rubra</name>
    <dbReference type="NCBI Taxonomy" id="2509454"/>
    <lineage>
        <taxon>Bacteria</taxon>
        <taxon>Pseudomonadati</taxon>
        <taxon>Thermodesulfobacteriota</taxon>
        <taxon>Desulfuromonadia</taxon>
        <taxon>Geobacterales</taxon>
        <taxon>Geobacteraceae</taxon>
        <taxon>Oryzomonas</taxon>
    </lineage>
</organism>
<dbReference type="Gene3D" id="3.40.50.150">
    <property type="entry name" value="Vaccinia Virus protein VP39"/>
    <property type="match status" value="1"/>
</dbReference>
<dbReference type="OrthoDB" id="270332at2"/>
<dbReference type="InterPro" id="IPR002052">
    <property type="entry name" value="DNA_methylase_N6_adenine_CS"/>
</dbReference>
<sequence>MFDNKNFYPTPPALVSKMVSKIKGHPVKVLEPSAGKGDLINGLKDSFKYSNSRFEVSAIEIDPILQAALRGNDVKVIDSDFMGFAGPDKFDLIIANPPFDDGDLHLLKALDIMYRGQIIFLLNAETLRNPHTNNRKLLVRRLEELGAEIEFIHGAFASAERKTNVEVALVNVVITRNVEDDLFAGCDDHAARAYQTVSDKNEVSTGRSIPELVAEYNEVVSLGTETILAYYKNYRKIGKYLGLNKESDSYSYSGDDLTGKMQGTLNALLVAVRTDFWRRTLELKDFKARLTSAKRQEFEHSLSEHCHMDFTESNIRQFGLNLIGSAEKTLTEAVLDIFDMFTVRHCWDDGLYEKNIHYFNGWKTNKAFKVGKRVVVPVRASYGSPFVGYSGWDLNYGAADFLDDIDKVMNYFDGGVPYHPMSDAIKNAFSRGESSGIQSTYFRITCHKKGTVHLTFRDDDILRRFNVVACRGKGWLPGDFGARPYRQLTVPERAVVDSFEGEKAYDANLQVALFGGSAMPMLELFA</sequence>
<evidence type="ECO:0000313" key="3">
    <source>
        <dbReference type="Proteomes" id="UP000324298"/>
    </source>
</evidence>
<evidence type="ECO:0000313" key="2">
    <source>
        <dbReference type="EMBL" id="KAA0888747.1"/>
    </source>
</evidence>
<gene>
    <name evidence="2" type="ORF">ET418_15315</name>
</gene>
<feature type="domain" description="DUF4942" evidence="1">
    <location>
        <begin position="272"/>
        <end position="472"/>
    </location>
</feature>
<dbReference type="AlphaFoldDB" id="A0A5A9X6M5"/>
<proteinExistence type="predicted"/>
<protein>
    <submittedName>
        <fullName evidence="2">DUF4942 domain-containing protein</fullName>
    </submittedName>
</protein>
<dbReference type="PRINTS" id="PR00507">
    <property type="entry name" value="N12N6MTFRASE"/>
</dbReference>
<dbReference type="Pfam" id="PF13708">
    <property type="entry name" value="DUF4942"/>
    <property type="match status" value="1"/>
</dbReference>
<evidence type="ECO:0000259" key="1">
    <source>
        <dbReference type="Pfam" id="PF13708"/>
    </source>
</evidence>
<dbReference type="SUPFAM" id="SSF53335">
    <property type="entry name" value="S-adenosyl-L-methionine-dependent methyltransferases"/>
    <property type="match status" value="1"/>
</dbReference>
<name>A0A5A9X6M5_9BACT</name>
<dbReference type="CDD" id="cd02440">
    <property type="entry name" value="AdoMet_MTases"/>
    <property type="match status" value="1"/>
</dbReference>
<dbReference type="InterPro" id="IPR029063">
    <property type="entry name" value="SAM-dependent_MTases_sf"/>
</dbReference>
<dbReference type="EMBL" id="SRSD01000010">
    <property type="protein sequence ID" value="KAA0888747.1"/>
    <property type="molecule type" value="Genomic_DNA"/>
</dbReference>
<dbReference type="GO" id="GO:0003676">
    <property type="term" value="F:nucleic acid binding"/>
    <property type="evidence" value="ECO:0007669"/>
    <property type="project" value="InterPro"/>
</dbReference>
<reference evidence="2 3" key="1">
    <citation type="submission" date="2019-04" db="EMBL/GenBank/DDBJ databases">
        <title>Geobacter ruber sp. nov., ferric-reducing bacteria isolated from paddy soil.</title>
        <authorList>
            <person name="Xu Z."/>
            <person name="Masuda Y."/>
            <person name="Itoh H."/>
            <person name="Senoo K."/>
        </authorList>
    </citation>
    <scope>NUCLEOTIDE SEQUENCE [LARGE SCALE GENOMIC DNA]</scope>
    <source>
        <strain evidence="2 3">Red88</strain>
    </source>
</reference>